<keyword evidence="10" id="KW-0007">Acetylation</keyword>
<keyword evidence="15" id="KW-0131">Cell cycle</keyword>
<sequence length="1442" mass="167726">MHIKQVIKLRIAENVTKDQTVVEPFDKRHNVVVGRNGSGKSNFFYAIQFVLSDEFSHLRPEQRQALLHEGTGPRVVSAYVEIIFDNADARVPIEHEEIYLRRVIGAKKDQYFLNKKVVPRSEVMNLLESAGFSNSNPYYIVKQGKINQMATAPDAHRLKLLREVAGTRVYDERRDESMAILRETEGKVEKIEEFLRTIEERLSTLEEEKEELKQYQHYDKIRRALEYIIHEVELNENKRKLADLEKQRNESGNEQEKLALNLKKAQDNIKTLTKKTKETKKELTSLKEERDILNNDQQHLIKEKAKLDLTIKDLSEEVQGDNKSKERAENELARLTQSIKEKEAELEKVKPQYEAMKKREEECTRELALKEQKRKELYAKQGRGSQFTSKDDRDRWIQNELKSLNKQLKDKRDHRDKLEADLKRDAAKTVELTKKIEEQSQELERQKNCIDEHNKQCYELKKNKDQFQATRNELWRKENNVQQNLSSLKEDLAKADQQLRSMAGKPILNGRDSVRKVLDTFVSRGGREAEIARSYYGLVIENFDCEKSIYTAVEVTAGNRLFHHVIDSDKVGTQILKEMNRQKLPGEVTFMPLNRLNVRDIAYPNDSDAIAMVSKLHYDPKYDKAMRYLFGKTLICRNLDVATKLARTTGLDCVTLEGDQVSSKGSLTGGYFNSNRSRLEMQKNRSETMQQISQCEEELKSLREELTKTESSINSIVSEMQKTETKNSKAKGIYDKVKGELRLMKEELSNIERFRGPKERSLAQCKSNLEAMQSTKEGLESELHQELLSQLSFADQAEVDSLNDDIQRLQKENKEAFSTRMKLEAEKNKLENLLTNNLIRRRDEVLHALQEISLEDRKRQLVNSKSDLEEIDRKIEKVNKELSTMETKVKDMAKRLKSEQNELETYKKKEKDAQDKIDEDAKHLEKYATKQNLLEQKISECVEKINQLGALPAQDLYSHYVKMSSRSLFKELEKTNNQLKKFSHVNKKALDQFMSFSDQKEKLQKRKEELDRGGEKIKELIAMLEQRKLEAIQFTFKQVSKYFTEVFKKLVPTGKAKLVMKTVDNEEGRDVGPEDTNSDHFSGIGIKVSFTDSDAEMKEMNQLSGGQKSLVALGLIFAIQKCDPAPFYLFDEIDQALDAQHRKAVANMIHELSGEAQFITTTFRPELLEHAHKFYGVKFRNKVSHVECVTRDVARDFVEDDQTHEEQKGEIEALESIYYGDLTIYNTEPYYKFSIPIKSEEFDPEVENTGLACDLVFTYTPKYPEESPIIEIENAENFDDECETELLSYLREQVEENLGMVMIFTLVSSAQERLNVRWELVKKERDEETAKKLKKEEEEERKRFEGTRVTVETFLKWKTKFEDETGITKKREICEKEGKKLTGRELFMTDNTLNESDLKFLEDGDAVKVDESLFQDLDDLDLDDEDDEDFDPNNYHSDDSSN</sequence>
<evidence type="ECO:0000256" key="16">
    <source>
        <dbReference type="ARBA" id="ARBA00023328"/>
    </source>
</evidence>
<feature type="coiled-coil region" evidence="19">
    <location>
        <begin position="762"/>
        <end position="916"/>
    </location>
</feature>
<keyword evidence="9" id="KW-0067">ATP-binding</keyword>
<dbReference type="FunFam" id="1.20.1060.20:FF:000002">
    <property type="entry name" value="Structural maintenance of chromosomes 3"/>
    <property type="match status" value="1"/>
</dbReference>
<dbReference type="Gene3D" id="3.40.50.300">
    <property type="entry name" value="P-loop containing nucleotide triphosphate hydrolases"/>
    <property type="match status" value="2"/>
</dbReference>
<feature type="coiled-coil region" evidence="19">
    <location>
        <begin position="678"/>
        <end position="719"/>
    </location>
</feature>
<dbReference type="FunFam" id="3.40.50.300:FF:000424">
    <property type="entry name" value="Structural maintenance of chromosomes 3"/>
    <property type="match status" value="1"/>
</dbReference>
<protein>
    <recommendedName>
        <fullName evidence="18">Structural maintenance of chromosomes protein</fullName>
    </recommendedName>
</protein>
<comment type="similarity">
    <text evidence="3">Belongs to the SMC family. SMC3 subfamily.</text>
</comment>
<dbReference type="Gene3D" id="3.10.110.10">
    <property type="entry name" value="Ubiquitin Conjugating Enzyme"/>
    <property type="match status" value="1"/>
</dbReference>
<keyword evidence="5" id="KW-0132">Cell division</keyword>
<keyword evidence="6" id="KW-0547">Nucleotide-binding</keyword>
<dbReference type="Gene3D" id="1.20.1060.20">
    <property type="match status" value="1"/>
</dbReference>
<gene>
    <name evidence="22" type="ORF">GEV33_005235</name>
</gene>
<dbReference type="GO" id="GO:0000775">
    <property type="term" value="C:chromosome, centromeric region"/>
    <property type="evidence" value="ECO:0007669"/>
    <property type="project" value="UniProtKB-SubCell"/>
</dbReference>
<dbReference type="GO" id="GO:0051276">
    <property type="term" value="P:chromosome organization"/>
    <property type="evidence" value="ECO:0007669"/>
    <property type="project" value="InterPro"/>
</dbReference>
<evidence type="ECO:0000256" key="13">
    <source>
        <dbReference type="ARBA" id="ARBA00023242"/>
    </source>
</evidence>
<evidence type="ECO:0000256" key="17">
    <source>
        <dbReference type="ARBA" id="ARBA00034085"/>
    </source>
</evidence>
<comment type="function">
    <text evidence="17">Central component of cohesin, a complex required for chromosome cohesion during the cell cycle. The cohesin complex may form a large proteinaceous ring within which sister chromatids can be trapped. At anaphase, the complex is cleaved and dissociates from chromatin, allowing sister chromatids to segregate. Cohesion is coupled to DNA replication and is involved in DNA repair. The cohesin complex also plays an important role in spindle pole assembly during mitosis and in chromosomes movement.</text>
</comment>
<dbReference type="InterPro" id="IPR041741">
    <property type="entry name" value="SMC3_ABC_euk"/>
</dbReference>
<evidence type="ECO:0000256" key="18">
    <source>
        <dbReference type="PIRNR" id="PIRNR005719"/>
    </source>
</evidence>
<keyword evidence="11 19" id="KW-0175">Coiled coil</keyword>
<dbReference type="GO" id="GO:0051321">
    <property type="term" value="P:meiotic cell cycle"/>
    <property type="evidence" value="ECO:0007669"/>
    <property type="project" value="UniProtKB-KW"/>
</dbReference>
<evidence type="ECO:0000256" key="19">
    <source>
        <dbReference type="SAM" id="Coils"/>
    </source>
</evidence>
<keyword evidence="13 18" id="KW-0539">Nucleus</keyword>
<dbReference type="SUPFAM" id="SSF75553">
    <property type="entry name" value="Smc hinge domain"/>
    <property type="match status" value="1"/>
</dbReference>
<dbReference type="GO" id="GO:0005524">
    <property type="term" value="F:ATP binding"/>
    <property type="evidence" value="ECO:0007669"/>
    <property type="project" value="UniProtKB-KW"/>
</dbReference>
<dbReference type="SMART" id="SM00591">
    <property type="entry name" value="RWD"/>
    <property type="match status" value="1"/>
</dbReference>
<dbReference type="SUPFAM" id="SSF54495">
    <property type="entry name" value="UBC-like"/>
    <property type="match status" value="1"/>
</dbReference>
<organism evidence="22 23">
    <name type="scientific">Tenebrio molitor</name>
    <name type="common">Yellow mealworm beetle</name>
    <dbReference type="NCBI Taxonomy" id="7067"/>
    <lineage>
        <taxon>Eukaryota</taxon>
        <taxon>Metazoa</taxon>
        <taxon>Ecdysozoa</taxon>
        <taxon>Arthropoda</taxon>
        <taxon>Hexapoda</taxon>
        <taxon>Insecta</taxon>
        <taxon>Pterygota</taxon>
        <taxon>Neoptera</taxon>
        <taxon>Endopterygota</taxon>
        <taxon>Coleoptera</taxon>
        <taxon>Polyphaga</taxon>
        <taxon>Cucujiformia</taxon>
        <taxon>Tenebrionidae</taxon>
        <taxon>Tenebrio</taxon>
    </lineage>
</organism>
<dbReference type="FunFam" id="3.10.110.10:FF:000075">
    <property type="entry name" value="RWD domain-containing protein (Gir2)"/>
    <property type="match status" value="1"/>
</dbReference>
<feature type="coiled-coil region" evidence="19">
    <location>
        <begin position="401"/>
        <end position="505"/>
    </location>
</feature>
<evidence type="ECO:0000256" key="15">
    <source>
        <dbReference type="ARBA" id="ARBA00023306"/>
    </source>
</evidence>
<dbReference type="EMBL" id="JABDTM020019265">
    <property type="protein sequence ID" value="KAH0817554.1"/>
    <property type="molecule type" value="Genomic_DNA"/>
</dbReference>
<evidence type="ECO:0000259" key="21">
    <source>
        <dbReference type="PROSITE" id="PS50908"/>
    </source>
</evidence>
<name>A0A8J6LCT1_TENMO</name>
<evidence type="ECO:0000256" key="2">
    <source>
        <dbReference type="ARBA" id="ARBA00004584"/>
    </source>
</evidence>
<accession>A0A8J6LCT1</accession>
<keyword evidence="8" id="KW-0498">Mitosis</keyword>
<evidence type="ECO:0000256" key="20">
    <source>
        <dbReference type="SAM" id="MobiDB-lite"/>
    </source>
</evidence>
<proteinExistence type="inferred from homology"/>
<keyword evidence="16" id="KW-0137">Centromere</keyword>
<feature type="region of interest" description="Disordered" evidence="20">
    <location>
        <begin position="1418"/>
        <end position="1442"/>
    </location>
</feature>
<evidence type="ECO:0000313" key="22">
    <source>
        <dbReference type="EMBL" id="KAH0817554.1"/>
    </source>
</evidence>
<keyword evidence="4" id="KW-0158">Chromosome</keyword>
<dbReference type="FunFam" id="3.30.70.1620:FF:000002">
    <property type="entry name" value="Structural maintenance of chromosomes 3"/>
    <property type="match status" value="1"/>
</dbReference>
<dbReference type="InterPro" id="IPR016135">
    <property type="entry name" value="UBQ-conjugating_enzyme/RWD"/>
</dbReference>
<dbReference type="InterPro" id="IPR010935">
    <property type="entry name" value="SMC_hinge"/>
</dbReference>
<dbReference type="PROSITE" id="PS50908">
    <property type="entry name" value="RWD"/>
    <property type="match status" value="1"/>
</dbReference>
<dbReference type="GO" id="GO:0031981">
    <property type="term" value="C:nuclear lumen"/>
    <property type="evidence" value="ECO:0007669"/>
    <property type="project" value="UniProtKB-ARBA"/>
</dbReference>
<feature type="domain" description="RWD" evidence="21">
    <location>
        <begin position="1209"/>
        <end position="1317"/>
    </location>
</feature>
<evidence type="ECO:0000256" key="1">
    <source>
        <dbReference type="ARBA" id="ARBA00004123"/>
    </source>
</evidence>
<evidence type="ECO:0000256" key="11">
    <source>
        <dbReference type="ARBA" id="ARBA00023054"/>
    </source>
</evidence>
<evidence type="ECO:0000256" key="7">
    <source>
        <dbReference type="ARBA" id="ARBA00022763"/>
    </source>
</evidence>
<dbReference type="Pfam" id="PF06470">
    <property type="entry name" value="SMC_hinge"/>
    <property type="match status" value="1"/>
</dbReference>
<evidence type="ECO:0000313" key="23">
    <source>
        <dbReference type="Proteomes" id="UP000719412"/>
    </source>
</evidence>
<evidence type="ECO:0000256" key="5">
    <source>
        <dbReference type="ARBA" id="ARBA00022618"/>
    </source>
</evidence>
<dbReference type="InterPro" id="IPR003395">
    <property type="entry name" value="RecF/RecN/SMC_N"/>
</dbReference>
<dbReference type="SUPFAM" id="SSF52540">
    <property type="entry name" value="P-loop containing nucleoside triphosphate hydrolases"/>
    <property type="match status" value="2"/>
</dbReference>
<evidence type="ECO:0000256" key="12">
    <source>
        <dbReference type="ARBA" id="ARBA00023204"/>
    </source>
</evidence>
<evidence type="ECO:0000256" key="14">
    <source>
        <dbReference type="ARBA" id="ARBA00023254"/>
    </source>
</evidence>
<evidence type="ECO:0000256" key="4">
    <source>
        <dbReference type="ARBA" id="ARBA00022454"/>
    </source>
</evidence>
<evidence type="ECO:0000256" key="9">
    <source>
        <dbReference type="ARBA" id="ARBA00022840"/>
    </source>
</evidence>
<dbReference type="CDD" id="cd03272">
    <property type="entry name" value="ABC_SMC3_euk"/>
    <property type="match status" value="1"/>
</dbReference>
<evidence type="ECO:0000256" key="3">
    <source>
        <dbReference type="ARBA" id="ARBA00005917"/>
    </source>
</evidence>
<feature type="coiled-coil region" evidence="19">
    <location>
        <begin position="1320"/>
        <end position="1347"/>
    </location>
</feature>
<dbReference type="PIRSF" id="PIRSF005719">
    <property type="entry name" value="SMC"/>
    <property type="match status" value="1"/>
</dbReference>
<dbReference type="Pfam" id="PF05773">
    <property type="entry name" value="RWD"/>
    <property type="match status" value="1"/>
</dbReference>
<comment type="subcellular location">
    <subcellularLocation>
        <location evidence="2">Chromosome</location>
        <location evidence="2">Centromere</location>
    </subcellularLocation>
    <subcellularLocation>
        <location evidence="1 18">Nucleus</location>
    </subcellularLocation>
</comment>
<keyword evidence="7" id="KW-0227">DNA damage</keyword>
<feature type="compositionally biased region" description="Acidic residues" evidence="20">
    <location>
        <begin position="1418"/>
        <end position="1431"/>
    </location>
</feature>
<dbReference type="InterPro" id="IPR006575">
    <property type="entry name" value="RWD_dom"/>
</dbReference>
<feature type="coiled-coil region" evidence="19">
    <location>
        <begin position="972"/>
        <end position="1020"/>
    </location>
</feature>
<evidence type="ECO:0000256" key="8">
    <source>
        <dbReference type="ARBA" id="ARBA00022776"/>
    </source>
</evidence>
<keyword evidence="14" id="KW-0469">Meiosis</keyword>
<dbReference type="Pfam" id="PF02463">
    <property type="entry name" value="SMC_N"/>
    <property type="match status" value="1"/>
</dbReference>
<keyword evidence="23" id="KW-1185">Reference proteome</keyword>
<dbReference type="InterPro" id="IPR024704">
    <property type="entry name" value="SMC"/>
</dbReference>
<evidence type="ECO:0000256" key="10">
    <source>
        <dbReference type="ARBA" id="ARBA00022990"/>
    </source>
</evidence>
<reference evidence="22" key="1">
    <citation type="journal article" date="2020" name="J Insects Food Feed">
        <title>The yellow mealworm (Tenebrio molitor) genome: a resource for the emerging insects as food and feed industry.</title>
        <authorList>
            <person name="Eriksson T."/>
            <person name="Andere A."/>
            <person name="Kelstrup H."/>
            <person name="Emery V."/>
            <person name="Picard C."/>
        </authorList>
    </citation>
    <scope>NUCLEOTIDE SEQUENCE</scope>
    <source>
        <strain evidence="22">Stoneville</strain>
        <tissue evidence="22">Whole head</tissue>
    </source>
</reference>
<dbReference type="Proteomes" id="UP000719412">
    <property type="component" value="Unassembled WGS sequence"/>
</dbReference>
<dbReference type="Gene3D" id="3.30.70.1620">
    <property type="match status" value="1"/>
</dbReference>
<dbReference type="FunFam" id="3.40.50.300:FF:000370">
    <property type="entry name" value="Structural maintenance of chromosomes 3"/>
    <property type="match status" value="1"/>
</dbReference>
<evidence type="ECO:0000256" key="6">
    <source>
        <dbReference type="ARBA" id="ARBA00022741"/>
    </source>
</evidence>
<feature type="coiled-coil region" evidence="19">
    <location>
        <begin position="181"/>
        <end position="373"/>
    </location>
</feature>
<dbReference type="GO" id="GO:0051301">
    <property type="term" value="P:cell division"/>
    <property type="evidence" value="ECO:0007669"/>
    <property type="project" value="UniProtKB-KW"/>
</dbReference>
<reference evidence="22" key="2">
    <citation type="submission" date="2021-08" db="EMBL/GenBank/DDBJ databases">
        <authorList>
            <person name="Eriksson T."/>
        </authorList>
    </citation>
    <scope>NUCLEOTIDE SEQUENCE</scope>
    <source>
        <strain evidence="22">Stoneville</strain>
        <tissue evidence="22">Whole head</tissue>
    </source>
</reference>
<dbReference type="SMART" id="SM00968">
    <property type="entry name" value="SMC_hinge"/>
    <property type="match status" value="1"/>
</dbReference>
<dbReference type="GO" id="GO:0016887">
    <property type="term" value="F:ATP hydrolysis activity"/>
    <property type="evidence" value="ECO:0007669"/>
    <property type="project" value="InterPro"/>
</dbReference>
<keyword evidence="12" id="KW-0234">DNA repair</keyword>
<comment type="caution">
    <text evidence="22">The sequence shown here is derived from an EMBL/GenBank/DDBJ whole genome shotgun (WGS) entry which is preliminary data.</text>
</comment>
<dbReference type="PANTHER" id="PTHR43977">
    <property type="entry name" value="STRUCTURAL MAINTENANCE OF CHROMOSOMES PROTEIN 3"/>
    <property type="match status" value="1"/>
</dbReference>
<dbReference type="GO" id="GO:0006281">
    <property type="term" value="P:DNA repair"/>
    <property type="evidence" value="ECO:0007669"/>
    <property type="project" value="UniProtKB-KW"/>
</dbReference>
<dbReference type="CDD" id="cd23816">
    <property type="entry name" value="RWD_RWDD1"/>
    <property type="match status" value="1"/>
</dbReference>
<dbReference type="InterPro" id="IPR036277">
    <property type="entry name" value="SMC_hinge_sf"/>
</dbReference>
<dbReference type="InterPro" id="IPR027417">
    <property type="entry name" value="P-loop_NTPase"/>
</dbReference>